<feature type="compositionally biased region" description="Basic and acidic residues" evidence="1">
    <location>
        <begin position="11"/>
        <end position="20"/>
    </location>
</feature>
<dbReference type="Proteomes" id="UP000466523">
    <property type="component" value="Unassembled WGS sequence"/>
</dbReference>
<protein>
    <submittedName>
        <fullName evidence="2">Uncharacterized protein</fullName>
    </submittedName>
</protein>
<comment type="caution">
    <text evidence="2">The sequence shown here is derived from an EMBL/GenBank/DDBJ whole genome shotgun (WGS) entry which is preliminary data.</text>
</comment>
<accession>A0A7K3LHI8</accession>
<dbReference type="EMBL" id="JAACYR010000132">
    <property type="protein sequence ID" value="NDJ91828.1"/>
    <property type="molecule type" value="Genomic_DNA"/>
</dbReference>
<gene>
    <name evidence="2" type="ORF">GWR20_22240</name>
</gene>
<dbReference type="RefSeq" id="WP_162113258.1">
    <property type="nucleotide sequence ID" value="NZ_JAACYR010000132.1"/>
</dbReference>
<reference evidence="2 3" key="1">
    <citation type="submission" date="2020-01" db="EMBL/GenBank/DDBJ databases">
        <authorList>
            <person name="Sanchez-Estrada R."/>
            <person name="Gonzalez-Y-Merchand J.A."/>
            <person name="Rivera-Gutierrez S."/>
        </authorList>
    </citation>
    <scope>NUCLEOTIDE SEQUENCE [LARGE SCALE GENOMIC DNA]</scope>
    <source>
        <strain evidence="2 3">CST 7247</strain>
    </source>
</reference>
<proteinExistence type="predicted"/>
<sequence length="279" mass="31015">MATSDAATEAEPAKKRESRGISHVGGDFRISDLTISIGDDGQPSMGAPRVEMRTEMWPFWLEEAIEAAALAAEIASNIPGTLAELEAGGDSAEAADERLRALAIRELRATMRAIAASAFAIDAFYASVKARSPEHPQQGTWKANGTARHKQVVETFRFHLRISNRDEVKRVKSIVRQLFQFRDWAVHPGAKYREPVYRPDLNASYDWHFTAFCRDNALAAVHEACILLDFLTDALDRGGEGLPGYKAFARPTMNTVLDLYESHDEFLPMARHEPSTQID</sequence>
<feature type="region of interest" description="Disordered" evidence="1">
    <location>
        <begin position="1"/>
        <end position="21"/>
    </location>
</feature>
<dbReference type="AlphaFoldDB" id="A0A7K3LHI8"/>
<evidence type="ECO:0000313" key="2">
    <source>
        <dbReference type="EMBL" id="NDJ91828.1"/>
    </source>
</evidence>
<evidence type="ECO:0000313" key="3">
    <source>
        <dbReference type="Proteomes" id="UP000466523"/>
    </source>
</evidence>
<evidence type="ECO:0000256" key="1">
    <source>
        <dbReference type="SAM" id="MobiDB-lite"/>
    </source>
</evidence>
<organism evidence="2 3">
    <name type="scientific">Mycolicibacter kumamotonensis</name>
    <dbReference type="NCBI Taxonomy" id="354243"/>
    <lineage>
        <taxon>Bacteria</taxon>
        <taxon>Bacillati</taxon>
        <taxon>Actinomycetota</taxon>
        <taxon>Actinomycetes</taxon>
        <taxon>Mycobacteriales</taxon>
        <taxon>Mycobacteriaceae</taxon>
        <taxon>Mycolicibacter</taxon>
    </lineage>
</organism>
<name>A0A7K3LHI8_9MYCO</name>